<dbReference type="PANTHER" id="PTHR33167">
    <property type="entry name" value="TRANSCRIPTION FACTOR, PUTATIVE (DUF863)-RELATED"/>
    <property type="match status" value="1"/>
</dbReference>
<feature type="compositionally biased region" description="Basic and acidic residues" evidence="1">
    <location>
        <begin position="237"/>
        <end position="248"/>
    </location>
</feature>
<keyword evidence="3" id="KW-1185">Reference proteome</keyword>
<protein>
    <submittedName>
        <fullName evidence="2">Uncharacterized protein</fullName>
    </submittedName>
</protein>
<evidence type="ECO:0000313" key="3">
    <source>
        <dbReference type="Proteomes" id="UP001604336"/>
    </source>
</evidence>
<accession>A0ABD1Q8J4</accession>
<evidence type="ECO:0000313" key="2">
    <source>
        <dbReference type="EMBL" id="KAL2472471.1"/>
    </source>
</evidence>
<comment type="caution">
    <text evidence="2">The sequence shown here is derived from an EMBL/GenBank/DDBJ whole genome shotgun (WGS) entry which is preliminary data.</text>
</comment>
<dbReference type="InterPro" id="IPR008581">
    <property type="entry name" value="DUF863_pln"/>
</dbReference>
<dbReference type="Pfam" id="PF05904">
    <property type="entry name" value="DUF863"/>
    <property type="match status" value="1"/>
</dbReference>
<feature type="region of interest" description="Disordered" evidence="1">
    <location>
        <begin position="53"/>
        <end position="72"/>
    </location>
</feature>
<gene>
    <name evidence="2" type="ORF">Adt_40607</name>
</gene>
<proteinExistence type="predicted"/>
<dbReference type="AlphaFoldDB" id="A0ABD1Q8J4"/>
<feature type="compositionally biased region" description="Basic residues" evidence="1">
    <location>
        <begin position="251"/>
        <end position="262"/>
    </location>
</feature>
<dbReference type="EMBL" id="JBFOLK010000012">
    <property type="protein sequence ID" value="KAL2472471.1"/>
    <property type="molecule type" value="Genomic_DNA"/>
</dbReference>
<feature type="region of interest" description="Disordered" evidence="1">
    <location>
        <begin position="237"/>
        <end position="262"/>
    </location>
</feature>
<reference evidence="3" key="1">
    <citation type="submission" date="2024-07" db="EMBL/GenBank/DDBJ databases">
        <title>Two chromosome-level genome assemblies of Korean endemic species Abeliophyllum distichum and Forsythia ovata (Oleaceae).</title>
        <authorList>
            <person name="Jang H."/>
        </authorList>
    </citation>
    <scope>NUCLEOTIDE SEQUENCE [LARGE SCALE GENOMIC DNA]</scope>
</reference>
<evidence type="ECO:0000256" key="1">
    <source>
        <dbReference type="SAM" id="MobiDB-lite"/>
    </source>
</evidence>
<dbReference type="PANTHER" id="PTHR33167:SF29">
    <property type="entry name" value="T28K15.14 PROTEIN"/>
    <property type="match status" value="1"/>
</dbReference>
<organism evidence="2 3">
    <name type="scientific">Abeliophyllum distichum</name>
    <dbReference type="NCBI Taxonomy" id="126358"/>
    <lineage>
        <taxon>Eukaryota</taxon>
        <taxon>Viridiplantae</taxon>
        <taxon>Streptophyta</taxon>
        <taxon>Embryophyta</taxon>
        <taxon>Tracheophyta</taxon>
        <taxon>Spermatophyta</taxon>
        <taxon>Magnoliopsida</taxon>
        <taxon>eudicotyledons</taxon>
        <taxon>Gunneridae</taxon>
        <taxon>Pentapetalae</taxon>
        <taxon>asterids</taxon>
        <taxon>lamiids</taxon>
        <taxon>Lamiales</taxon>
        <taxon>Oleaceae</taxon>
        <taxon>Forsythieae</taxon>
        <taxon>Abeliophyllum</taxon>
    </lineage>
</organism>
<sequence>MVRRLKPTWPYSHLYTSQEPVEGTDSNKSPASCKSDCIAEDISSNINTTQCGITTRKSNRSPMDTFQNSESSQVAKKLFQHDVEFSGDSDLKSQLSDQEKRKAAEHDKTVKRGAMTLIYFSLQCLAGDQDCIPGANNGKDIDNDEKDIPQCSSDSFESLVLKQLESSVDDYCVSSAAPFDLNGSDETDYAKKLKRGRRMKDFQKEILPTLASLSRQEICEDIRILQGAIRSREYKKFRSKNDSRDDLPPVRSRRSRGRRYYS</sequence>
<name>A0ABD1Q8J4_9LAMI</name>
<dbReference type="Proteomes" id="UP001604336">
    <property type="component" value="Unassembled WGS sequence"/>
</dbReference>